<name>A0A0L6UMB1_9BASI</name>
<gene>
    <name evidence="1" type="ORF">VP01_5285g1</name>
</gene>
<dbReference type="EMBL" id="LAVV01010481">
    <property type="protein sequence ID" value="KNZ48975.1"/>
    <property type="molecule type" value="Genomic_DNA"/>
</dbReference>
<proteinExistence type="predicted"/>
<dbReference type="Proteomes" id="UP000037035">
    <property type="component" value="Unassembled WGS sequence"/>
</dbReference>
<evidence type="ECO:0000313" key="2">
    <source>
        <dbReference type="Proteomes" id="UP000037035"/>
    </source>
</evidence>
<sequence length="327" mass="37405">MIQRVETCVVLSLLPVFSRLVHQGIHVFLAFDHTKEEINHFKIELNHVLSWGVYHHQQFTQCQEKLEQPELDCSDGGDVVAFAGKKYGFLNAPHKELRLDWNSIISKIIILSHLLARRSCQCSGLKLQEMRMQSQKIDSQTLVSTSRLDRKSYNISRKTKKSQTRRVSENDTHQTNFNLVRERVSTSGITPNQGHCKKNFINCMQLTCSMLQPSFHPNSTFCTVAELWVEEFCIYLSIHEPNRAKKKGKIGSQPSERQEIHSLVSFRVESTQHTLKEDSQLPTDLLGSLDGVERITVSKTLSFLIPNNKHCLVTALCILQPGKRLLL</sequence>
<organism evidence="1 2">
    <name type="scientific">Puccinia sorghi</name>
    <dbReference type="NCBI Taxonomy" id="27349"/>
    <lineage>
        <taxon>Eukaryota</taxon>
        <taxon>Fungi</taxon>
        <taxon>Dikarya</taxon>
        <taxon>Basidiomycota</taxon>
        <taxon>Pucciniomycotina</taxon>
        <taxon>Pucciniomycetes</taxon>
        <taxon>Pucciniales</taxon>
        <taxon>Pucciniaceae</taxon>
        <taxon>Puccinia</taxon>
    </lineage>
</organism>
<accession>A0A0L6UMB1</accession>
<reference evidence="1 2" key="1">
    <citation type="submission" date="2015-08" db="EMBL/GenBank/DDBJ databases">
        <title>Next Generation Sequencing and Analysis of the Genome of Puccinia sorghi L Schw, the Causal Agent of Maize Common Rust.</title>
        <authorList>
            <person name="Rochi L."/>
            <person name="Burguener G."/>
            <person name="Darino M."/>
            <person name="Turjanski A."/>
            <person name="Kreff E."/>
            <person name="Dieguez M.J."/>
            <person name="Sacco F."/>
        </authorList>
    </citation>
    <scope>NUCLEOTIDE SEQUENCE [LARGE SCALE GENOMIC DNA]</scope>
    <source>
        <strain evidence="1 2">RO10H11247</strain>
    </source>
</reference>
<protein>
    <submittedName>
        <fullName evidence="1">Putative signal peptide protein</fullName>
    </submittedName>
</protein>
<evidence type="ECO:0000313" key="1">
    <source>
        <dbReference type="EMBL" id="KNZ48975.1"/>
    </source>
</evidence>
<dbReference type="VEuPathDB" id="FungiDB:VP01_5285g1"/>
<dbReference type="AlphaFoldDB" id="A0A0L6UMB1"/>
<comment type="caution">
    <text evidence="1">The sequence shown here is derived from an EMBL/GenBank/DDBJ whole genome shotgun (WGS) entry which is preliminary data.</text>
</comment>
<keyword evidence="2" id="KW-1185">Reference proteome</keyword>